<keyword evidence="1" id="KW-0732">Signal</keyword>
<organism evidence="2 3">
    <name type="scientific">Streptomyces dangxiongensis</name>
    <dbReference type="NCBI Taxonomy" id="1442032"/>
    <lineage>
        <taxon>Bacteria</taxon>
        <taxon>Bacillati</taxon>
        <taxon>Actinomycetota</taxon>
        <taxon>Actinomycetes</taxon>
        <taxon>Kitasatosporales</taxon>
        <taxon>Streptomycetaceae</taxon>
        <taxon>Streptomyces</taxon>
    </lineage>
</organism>
<sequence length="135" mass="14038">MTICRPHRPVTKDRGEPPMSVFRNGLTTVALASALLGGAFAAPAAAADPNTCPKGKLCGWSGTNRTGTRTVISVTSGCSPFTTARSVSNQTSHRIEFWHITPGTGCDIGTRLLTLEPGTHSDDTHGTVTGIGVYG</sequence>
<dbReference type="EMBL" id="CP033073">
    <property type="protein sequence ID" value="AYN40718.1"/>
    <property type="molecule type" value="Genomic_DNA"/>
</dbReference>
<feature type="chain" id="PRO_5018023223" description="Peptidase inhibitor family I36" evidence="1">
    <location>
        <begin position="42"/>
        <end position="135"/>
    </location>
</feature>
<evidence type="ECO:0000313" key="2">
    <source>
        <dbReference type="EMBL" id="AYN40718.1"/>
    </source>
</evidence>
<evidence type="ECO:0000256" key="1">
    <source>
        <dbReference type="SAM" id="SignalP"/>
    </source>
</evidence>
<name>A0A3G2JEH1_9ACTN</name>
<accession>A0A3G2JEH1</accession>
<dbReference type="RefSeq" id="WP_121788166.1">
    <property type="nucleotide sequence ID" value="NZ_CP033073.1"/>
</dbReference>
<feature type="signal peptide" evidence="1">
    <location>
        <begin position="1"/>
        <end position="41"/>
    </location>
</feature>
<dbReference type="AlphaFoldDB" id="A0A3G2JEH1"/>
<evidence type="ECO:0008006" key="4">
    <source>
        <dbReference type="Google" id="ProtNLM"/>
    </source>
</evidence>
<gene>
    <name evidence="2" type="ORF">D9753_19565</name>
</gene>
<protein>
    <recommendedName>
        <fullName evidence="4">Peptidase inhibitor family I36</fullName>
    </recommendedName>
</protein>
<proteinExistence type="predicted"/>
<dbReference type="OrthoDB" id="4221601at2"/>
<dbReference type="Proteomes" id="UP000268329">
    <property type="component" value="Chromosome"/>
</dbReference>
<reference evidence="2 3" key="1">
    <citation type="submission" date="2018-10" db="EMBL/GenBank/DDBJ databases">
        <title>The genome of Streptomyces dangxiongensis Z022.</title>
        <authorList>
            <person name="Zhang B."/>
        </authorList>
    </citation>
    <scope>NUCLEOTIDE SEQUENCE [LARGE SCALE GENOMIC DNA]</scope>
    <source>
        <strain evidence="2 3">Z022</strain>
    </source>
</reference>
<dbReference type="KEGG" id="sdd:D9753_19565"/>
<dbReference type="Pfam" id="PF03995">
    <property type="entry name" value="Inhibitor_I36"/>
    <property type="match status" value="1"/>
</dbReference>
<evidence type="ECO:0000313" key="3">
    <source>
        <dbReference type="Proteomes" id="UP000268329"/>
    </source>
</evidence>
<keyword evidence="3" id="KW-1185">Reference proteome</keyword>